<feature type="transmembrane region" description="Helical" evidence="6">
    <location>
        <begin position="90"/>
        <end position="116"/>
    </location>
</feature>
<dbReference type="Proteomes" id="UP000887540">
    <property type="component" value="Unplaced"/>
</dbReference>
<reference evidence="8" key="1">
    <citation type="submission" date="2022-11" db="UniProtKB">
        <authorList>
            <consortium name="WormBaseParasite"/>
        </authorList>
    </citation>
    <scope>IDENTIFICATION</scope>
</reference>
<name>A0A914DMU3_9BILA</name>
<comment type="subcellular location">
    <subcellularLocation>
        <location evidence="1">Membrane</location>
        <topology evidence="1">Multi-pass membrane protein</topology>
    </subcellularLocation>
</comment>
<evidence type="ECO:0000256" key="2">
    <source>
        <dbReference type="ARBA" id="ARBA00022692"/>
    </source>
</evidence>
<sequence>MLIIYIILFVIDVCVTIGDFALTILNKKHMESRFRKVYGKNHLSLTYQIQENMKTMQIIFPLSIAHSITFLIFLTSTTCVRQFLQKAVDPVSYLALIELCNSVVAIYTCIIPLIFFKLRKKLKPSATRIVQSGSAQTQEYFEILNKMYSKT</sequence>
<dbReference type="GO" id="GO:0004984">
    <property type="term" value="F:olfactory receptor activity"/>
    <property type="evidence" value="ECO:0007669"/>
    <property type="project" value="TreeGrafter"/>
</dbReference>
<organism evidence="7 8">
    <name type="scientific">Acrobeloides nanus</name>
    <dbReference type="NCBI Taxonomy" id="290746"/>
    <lineage>
        <taxon>Eukaryota</taxon>
        <taxon>Metazoa</taxon>
        <taxon>Ecdysozoa</taxon>
        <taxon>Nematoda</taxon>
        <taxon>Chromadorea</taxon>
        <taxon>Rhabditida</taxon>
        <taxon>Tylenchina</taxon>
        <taxon>Cephalobomorpha</taxon>
        <taxon>Cephaloboidea</taxon>
        <taxon>Cephalobidae</taxon>
        <taxon>Acrobeloides</taxon>
    </lineage>
</organism>
<protein>
    <submittedName>
        <fullName evidence="8">Uncharacterized protein</fullName>
    </submittedName>
</protein>
<dbReference type="GO" id="GO:0016020">
    <property type="term" value="C:membrane"/>
    <property type="evidence" value="ECO:0007669"/>
    <property type="project" value="UniProtKB-SubCell"/>
</dbReference>
<keyword evidence="7" id="KW-1185">Reference proteome</keyword>
<evidence type="ECO:0000256" key="6">
    <source>
        <dbReference type="SAM" id="Phobius"/>
    </source>
</evidence>
<accession>A0A914DMU3</accession>
<evidence type="ECO:0000256" key="5">
    <source>
        <dbReference type="ARBA" id="ARBA00037994"/>
    </source>
</evidence>
<evidence type="ECO:0000256" key="1">
    <source>
        <dbReference type="ARBA" id="ARBA00004141"/>
    </source>
</evidence>
<keyword evidence="2 6" id="KW-0812">Transmembrane</keyword>
<dbReference type="PANTHER" id="PTHR31357:SF5">
    <property type="entry name" value="SERPENTINE RECEPTOR CLASS ALPHA-1-RELATED"/>
    <property type="match status" value="1"/>
</dbReference>
<comment type="similarity">
    <text evidence="5">Belongs to the nematode receptor-like protein sra family.</text>
</comment>
<keyword evidence="3 6" id="KW-1133">Transmembrane helix</keyword>
<feature type="transmembrane region" description="Helical" evidence="6">
    <location>
        <begin position="6"/>
        <end position="25"/>
    </location>
</feature>
<dbReference type="WBParaSite" id="ACRNAN_scaffold3016.g15611.t1">
    <property type="protein sequence ID" value="ACRNAN_scaffold3016.g15611.t1"/>
    <property type="gene ID" value="ACRNAN_scaffold3016.g15611"/>
</dbReference>
<dbReference type="InterPro" id="IPR051080">
    <property type="entry name" value="Nematode_rcpt-like_serp_alpha"/>
</dbReference>
<feature type="transmembrane region" description="Helical" evidence="6">
    <location>
        <begin position="58"/>
        <end position="84"/>
    </location>
</feature>
<evidence type="ECO:0000256" key="3">
    <source>
        <dbReference type="ARBA" id="ARBA00022989"/>
    </source>
</evidence>
<dbReference type="PANTHER" id="PTHR31357">
    <property type="entry name" value="SERPENTINE RECEPTOR CLASS ALPHA-10"/>
    <property type="match status" value="1"/>
</dbReference>
<dbReference type="InterPro" id="IPR019408">
    <property type="entry name" value="7TM_GPCR_serpentine_rcpt_Srab"/>
</dbReference>
<keyword evidence="4 6" id="KW-0472">Membrane</keyword>
<dbReference type="AlphaFoldDB" id="A0A914DMU3"/>
<dbReference type="Pfam" id="PF10292">
    <property type="entry name" value="7TM_GPCR_Srab"/>
    <property type="match status" value="1"/>
</dbReference>
<evidence type="ECO:0000256" key="4">
    <source>
        <dbReference type="ARBA" id="ARBA00023136"/>
    </source>
</evidence>
<evidence type="ECO:0000313" key="7">
    <source>
        <dbReference type="Proteomes" id="UP000887540"/>
    </source>
</evidence>
<proteinExistence type="inferred from homology"/>
<evidence type="ECO:0000313" key="8">
    <source>
        <dbReference type="WBParaSite" id="ACRNAN_scaffold3016.g15611.t1"/>
    </source>
</evidence>